<accession>A0A7W7R7M4</accession>
<evidence type="ECO:0000313" key="2">
    <source>
        <dbReference type="Proteomes" id="UP000540506"/>
    </source>
</evidence>
<sequence>MHETLRIGSIEGLLLPAELTRIRLLVADALGPHRTEFAVERRNRSVHRIDDESVDRAKEVYEPLGRIEFDELPVAIAEIAQRAILRRLDDILPIFPSVRRSMDWFYVEYAAGQFITPHADYPQNETDPDQPKVASVSLLIDSPESGGEFFVETFADGRVWSDNGLLQHGLDYHNDSFRTSKRTRWRTSVQAGDALCTGTQVIHGTEPVGRGVASKLIGFLGS</sequence>
<dbReference type="Gene3D" id="2.60.120.620">
    <property type="entry name" value="q2cbj1_9rhob like domain"/>
    <property type="match status" value="1"/>
</dbReference>
<gene>
    <name evidence="1" type="ORF">FHR34_005910</name>
</gene>
<proteinExistence type="predicted"/>
<organism evidence="1 2">
    <name type="scientific">Kitasatospora kifunensis</name>
    <name type="common">Streptomyces kifunensis</name>
    <dbReference type="NCBI Taxonomy" id="58351"/>
    <lineage>
        <taxon>Bacteria</taxon>
        <taxon>Bacillati</taxon>
        <taxon>Actinomycetota</taxon>
        <taxon>Actinomycetes</taxon>
        <taxon>Kitasatosporales</taxon>
        <taxon>Streptomycetaceae</taxon>
        <taxon>Kitasatospora</taxon>
    </lineage>
</organism>
<dbReference type="Proteomes" id="UP000540506">
    <property type="component" value="Unassembled WGS sequence"/>
</dbReference>
<reference evidence="1 2" key="1">
    <citation type="submission" date="2020-08" db="EMBL/GenBank/DDBJ databases">
        <title>Sequencing the genomes of 1000 actinobacteria strains.</title>
        <authorList>
            <person name="Klenk H.-P."/>
        </authorList>
    </citation>
    <scope>NUCLEOTIDE SEQUENCE [LARGE SCALE GENOMIC DNA]</scope>
    <source>
        <strain evidence="1 2">DSM 41654</strain>
    </source>
</reference>
<evidence type="ECO:0000313" key="1">
    <source>
        <dbReference type="EMBL" id="MBB4926917.1"/>
    </source>
</evidence>
<dbReference type="EMBL" id="JACHJV010000001">
    <property type="protein sequence ID" value="MBB4926917.1"/>
    <property type="molecule type" value="Genomic_DNA"/>
</dbReference>
<name>A0A7W7R7M4_KITKI</name>
<evidence type="ECO:0008006" key="3">
    <source>
        <dbReference type="Google" id="ProtNLM"/>
    </source>
</evidence>
<dbReference type="AlphaFoldDB" id="A0A7W7R7M4"/>
<protein>
    <recommendedName>
        <fullName evidence="3">Fe2OG dioxygenase domain-containing protein</fullName>
    </recommendedName>
</protein>
<keyword evidence="2" id="KW-1185">Reference proteome</keyword>
<dbReference type="RefSeq" id="WP_184940681.1">
    <property type="nucleotide sequence ID" value="NZ_JACHJV010000001.1"/>
</dbReference>
<comment type="caution">
    <text evidence="1">The sequence shown here is derived from an EMBL/GenBank/DDBJ whole genome shotgun (WGS) entry which is preliminary data.</text>
</comment>